<reference evidence="2 3" key="1">
    <citation type="journal article" date="2016" name="Nat. Commun.">
        <title>Thousands of microbial genomes shed light on interconnected biogeochemical processes in an aquifer system.</title>
        <authorList>
            <person name="Anantharaman K."/>
            <person name="Brown C.T."/>
            <person name="Hug L.A."/>
            <person name="Sharon I."/>
            <person name="Castelle C.J."/>
            <person name="Probst A.J."/>
            <person name="Thomas B.C."/>
            <person name="Singh A."/>
            <person name="Wilkins M.J."/>
            <person name="Karaoz U."/>
            <person name="Brodie E.L."/>
            <person name="Williams K.H."/>
            <person name="Hubbard S.S."/>
            <person name="Banfield J.F."/>
        </authorList>
    </citation>
    <scope>NUCLEOTIDE SEQUENCE [LARGE SCALE GENOMIC DNA]</scope>
</reference>
<organism evidence="2 3">
    <name type="scientific">Candidatus Kaiserbacteria bacterium RIFCSPHIGHO2_01_FULL_55_17</name>
    <dbReference type="NCBI Taxonomy" id="1798484"/>
    <lineage>
        <taxon>Bacteria</taxon>
        <taxon>Candidatus Kaiseribacteriota</taxon>
    </lineage>
</organism>
<feature type="transmembrane region" description="Helical" evidence="1">
    <location>
        <begin position="37"/>
        <end position="70"/>
    </location>
</feature>
<evidence type="ECO:0000313" key="2">
    <source>
        <dbReference type="EMBL" id="OGG58173.1"/>
    </source>
</evidence>
<dbReference type="Proteomes" id="UP000177958">
    <property type="component" value="Unassembled WGS sequence"/>
</dbReference>
<dbReference type="AlphaFoldDB" id="A0A1F6D9P0"/>
<feature type="transmembrane region" description="Helical" evidence="1">
    <location>
        <begin position="82"/>
        <end position="104"/>
    </location>
</feature>
<sequence length="165" mass="18675">MSSIEGKHYSLNNPYLTQDEKVSVESWFQLPGNVMEYTFLLMAVLSISYPISISYIIGIPLVANIVAGVINWYLYNTNLTRMLGLSVFHPYVTGLVGLGVAGYLFMNDAWLLAIVAAATAIFGFFFLELHILLYSILAQKYRMHPKYVFAKKKFGHTFPFENSPE</sequence>
<keyword evidence="1" id="KW-1133">Transmembrane helix</keyword>
<keyword evidence="1" id="KW-0472">Membrane</keyword>
<feature type="transmembrane region" description="Helical" evidence="1">
    <location>
        <begin position="110"/>
        <end position="137"/>
    </location>
</feature>
<name>A0A1F6D9P0_9BACT</name>
<comment type="caution">
    <text evidence="2">The sequence shown here is derived from an EMBL/GenBank/DDBJ whole genome shotgun (WGS) entry which is preliminary data.</text>
</comment>
<proteinExistence type="predicted"/>
<dbReference type="EMBL" id="MFKX01000006">
    <property type="protein sequence ID" value="OGG58173.1"/>
    <property type="molecule type" value="Genomic_DNA"/>
</dbReference>
<accession>A0A1F6D9P0</accession>
<evidence type="ECO:0000256" key="1">
    <source>
        <dbReference type="SAM" id="Phobius"/>
    </source>
</evidence>
<evidence type="ECO:0000313" key="3">
    <source>
        <dbReference type="Proteomes" id="UP000177958"/>
    </source>
</evidence>
<keyword evidence="1" id="KW-0812">Transmembrane</keyword>
<gene>
    <name evidence="2" type="ORF">A2853_01500</name>
</gene>
<protein>
    <submittedName>
        <fullName evidence="2">Uncharacterized protein</fullName>
    </submittedName>
</protein>